<evidence type="ECO:0008006" key="5">
    <source>
        <dbReference type="Google" id="ProtNLM"/>
    </source>
</evidence>
<feature type="compositionally biased region" description="Basic and acidic residues" evidence="2">
    <location>
        <begin position="59"/>
        <end position="82"/>
    </location>
</feature>
<reference evidence="3" key="1">
    <citation type="submission" date="2023-07" db="EMBL/GenBank/DDBJ databases">
        <authorList>
            <consortium name="CYATHOMIX"/>
        </authorList>
    </citation>
    <scope>NUCLEOTIDE SEQUENCE</scope>
    <source>
        <strain evidence="3">N/A</strain>
    </source>
</reference>
<dbReference type="AlphaFoldDB" id="A0AA36HEH5"/>
<comment type="caution">
    <text evidence="3">The sequence shown here is derived from an EMBL/GenBank/DDBJ whole genome shotgun (WGS) entry which is preliminary data.</text>
</comment>
<feature type="region of interest" description="Disordered" evidence="2">
    <location>
        <begin position="144"/>
        <end position="203"/>
    </location>
</feature>
<proteinExistence type="predicted"/>
<feature type="coiled-coil region" evidence="1">
    <location>
        <begin position="281"/>
        <end position="322"/>
    </location>
</feature>
<protein>
    <recommendedName>
        <fullName evidence="5">G domain-containing protein</fullName>
    </recommendedName>
</protein>
<evidence type="ECO:0000256" key="1">
    <source>
        <dbReference type="SAM" id="Coils"/>
    </source>
</evidence>
<name>A0AA36HEH5_CYLNA</name>
<dbReference type="Proteomes" id="UP001176961">
    <property type="component" value="Unassembled WGS sequence"/>
</dbReference>
<gene>
    <name evidence="3" type="ORF">CYNAS_LOCUS21180</name>
</gene>
<dbReference type="SUPFAM" id="SSF52540">
    <property type="entry name" value="P-loop containing nucleoside triphosphate hydrolases"/>
    <property type="match status" value="1"/>
</dbReference>
<evidence type="ECO:0000313" key="4">
    <source>
        <dbReference type="Proteomes" id="UP001176961"/>
    </source>
</evidence>
<evidence type="ECO:0000256" key="2">
    <source>
        <dbReference type="SAM" id="MobiDB-lite"/>
    </source>
</evidence>
<dbReference type="PANTHER" id="PTHR32046">
    <property type="entry name" value="G DOMAIN-CONTAINING PROTEIN"/>
    <property type="match status" value="1"/>
</dbReference>
<organism evidence="3 4">
    <name type="scientific">Cylicocyclus nassatus</name>
    <name type="common">Nematode worm</name>
    <dbReference type="NCBI Taxonomy" id="53992"/>
    <lineage>
        <taxon>Eukaryota</taxon>
        <taxon>Metazoa</taxon>
        <taxon>Ecdysozoa</taxon>
        <taxon>Nematoda</taxon>
        <taxon>Chromadorea</taxon>
        <taxon>Rhabditida</taxon>
        <taxon>Rhabditina</taxon>
        <taxon>Rhabditomorpha</taxon>
        <taxon>Strongyloidea</taxon>
        <taxon>Strongylidae</taxon>
        <taxon>Cylicocyclus</taxon>
    </lineage>
</organism>
<accession>A0AA36HEH5</accession>
<sequence length="685" mass="76839">MDKENANLDTKPVDSVSHKSSYVEEVEVQKRTSTTEYNSSQLVHKVEVNADSIVLEEPPEPHPRRSFTEHNEQNENKQESRRSTVNGSKDEEDLMATVFGAVKLPEVSYGNAQATSTLDSSDHDHAIKHIDDVLAGEDAYHSEDHTPVMTARSVSSQRSSRVAANHYDDEPVKLRHNRDYSESHSPSEKHLSYGSPPVASRRVSHADRLRTMTYDSIVSTAESRVGGFDVHNEDGTYTGDEINLNHNEVAYVRPERIETTSITETPEYKIYTSGTGETIRLRRLNEEVAQARNRQYELAALVERERREVERLRQQKQQRLAREAAARVHPTAKVQPAARVQPTARVQAVQPLPFAARAPNRVGPARSVSSTTTERRSYDSSGTIDSIYDEEPVKISPVAQRILNNGKVVATIGNINMVVPEMVMVKGLSATATINKIVVGGEQDPTDEDKTILLFGPIRSGKTTTINSMLNYLYDVKRENHFRFVLDVQPAKTTKLTSYVFHNTVLPFSVTIVDTPGVPRSNSDLVSNLVKTWFEEELREAGTFRLDAISIVLKSDERNLGWPFINELAAVKHMLGDDLKTNVLPIITNAEVLSFKSSVPKKVQVLPQPLAVRSLALANITFVEYYKLNNVGFVPMPNDISKLQHNLFFSHGMASLEAYFRDLQELIHPLLAVLRGTRLIKTRLY</sequence>
<evidence type="ECO:0000313" key="3">
    <source>
        <dbReference type="EMBL" id="CAJ0609197.1"/>
    </source>
</evidence>
<feature type="compositionally biased region" description="Low complexity" evidence="2">
    <location>
        <begin position="151"/>
        <end position="164"/>
    </location>
</feature>
<dbReference type="CDD" id="cd00882">
    <property type="entry name" value="Ras_like_GTPase"/>
    <property type="match status" value="1"/>
</dbReference>
<feature type="region of interest" description="Disordered" evidence="2">
    <location>
        <begin position="360"/>
        <end position="383"/>
    </location>
</feature>
<feature type="region of interest" description="Disordered" evidence="2">
    <location>
        <begin position="1"/>
        <end position="90"/>
    </location>
</feature>
<keyword evidence="1" id="KW-0175">Coiled coil</keyword>
<dbReference type="InterPro" id="IPR027417">
    <property type="entry name" value="P-loop_NTPase"/>
</dbReference>
<feature type="compositionally biased region" description="Polar residues" evidence="2">
    <location>
        <begin position="31"/>
        <end position="42"/>
    </location>
</feature>
<dbReference type="EMBL" id="CATQJL010000326">
    <property type="protein sequence ID" value="CAJ0609197.1"/>
    <property type="molecule type" value="Genomic_DNA"/>
</dbReference>
<feature type="region of interest" description="Disordered" evidence="2">
    <location>
        <begin position="323"/>
        <end position="342"/>
    </location>
</feature>
<dbReference type="PANTHER" id="PTHR32046:SF11">
    <property type="entry name" value="IMMUNE-ASSOCIATED NUCLEOTIDE-BINDING PROTEIN 10-LIKE"/>
    <property type="match status" value="1"/>
</dbReference>
<feature type="compositionally biased region" description="Basic and acidic residues" evidence="2">
    <location>
        <begin position="166"/>
        <end position="191"/>
    </location>
</feature>
<dbReference type="Gene3D" id="3.40.50.300">
    <property type="entry name" value="P-loop containing nucleotide triphosphate hydrolases"/>
    <property type="match status" value="1"/>
</dbReference>
<keyword evidence="4" id="KW-1185">Reference proteome</keyword>